<accession>A0ABW4R4R3</accession>
<reference evidence="2" key="1">
    <citation type="journal article" date="2019" name="Int. J. Syst. Evol. Microbiol.">
        <title>The Global Catalogue of Microorganisms (GCM) 10K type strain sequencing project: providing services to taxonomists for standard genome sequencing and annotation.</title>
        <authorList>
            <consortium name="The Broad Institute Genomics Platform"/>
            <consortium name="The Broad Institute Genome Sequencing Center for Infectious Disease"/>
            <person name="Wu L."/>
            <person name="Ma J."/>
        </authorList>
    </citation>
    <scope>NUCLEOTIDE SEQUENCE [LARGE SCALE GENOMIC DNA]</scope>
    <source>
        <strain evidence="2">CCUG 56029</strain>
    </source>
</reference>
<keyword evidence="2" id="KW-1185">Reference proteome</keyword>
<organism evidence="1 2">
    <name type="scientific">Paracoccus pacificus</name>
    <dbReference type="NCBI Taxonomy" id="1463598"/>
    <lineage>
        <taxon>Bacteria</taxon>
        <taxon>Pseudomonadati</taxon>
        <taxon>Pseudomonadota</taxon>
        <taxon>Alphaproteobacteria</taxon>
        <taxon>Rhodobacterales</taxon>
        <taxon>Paracoccaceae</taxon>
        <taxon>Paracoccus</taxon>
    </lineage>
</organism>
<dbReference type="RefSeq" id="WP_379140798.1">
    <property type="nucleotide sequence ID" value="NZ_JBHUEN010000016.1"/>
</dbReference>
<evidence type="ECO:0000313" key="2">
    <source>
        <dbReference type="Proteomes" id="UP001597213"/>
    </source>
</evidence>
<proteinExistence type="predicted"/>
<dbReference type="Proteomes" id="UP001597213">
    <property type="component" value="Unassembled WGS sequence"/>
</dbReference>
<comment type="caution">
    <text evidence="1">The sequence shown here is derived from an EMBL/GenBank/DDBJ whole genome shotgun (WGS) entry which is preliminary data.</text>
</comment>
<evidence type="ECO:0000313" key="1">
    <source>
        <dbReference type="EMBL" id="MFD1881172.1"/>
    </source>
</evidence>
<protein>
    <submittedName>
        <fullName evidence="1">Uncharacterized protein</fullName>
    </submittedName>
</protein>
<sequence length="141" mass="16007">MLAALWFWFGRLGCTSRITSRFFAIPEHGPEGEIEALRDLTALLGLADGRLRAGSELAKLIRANRPPGGRIYRIFSLYIIGDGVQSRDCTRETMRTLKVNCRSIRFREISPYAQANNTRFPETAAFHYSAAIAQRSFRFSF</sequence>
<name>A0ABW4R4R3_9RHOB</name>
<dbReference type="EMBL" id="JBHUEN010000016">
    <property type="protein sequence ID" value="MFD1881172.1"/>
    <property type="molecule type" value="Genomic_DNA"/>
</dbReference>
<gene>
    <name evidence="1" type="ORF">ACFSCT_05515</name>
</gene>